<evidence type="ECO:0000313" key="2">
    <source>
        <dbReference type="EMBL" id="KAK3046775.1"/>
    </source>
</evidence>
<keyword evidence="3" id="KW-1185">Reference proteome</keyword>
<dbReference type="SUPFAM" id="SSF51556">
    <property type="entry name" value="Metallo-dependent hydrolases"/>
    <property type="match status" value="1"/>
</dbReference>
<dbReference type="InterPro" id="IPR051781">
    <property type="entry name" value="Metallo-dep_Hydrolase"/>
</dbReference>
<proteinExistence type="predicted"/>
<dbReference type="Gene3D" id="3.40.50.10910">
    <property type="entry name" value="Amidohydrolase"/>
    <property type="match status" value="1"/>
</dbReference>
<dbReference type="Proteomes" id="UP001271007">
    <property type="component" value="Unassembled WGS sequence"/>
</dbReference>
<reference evidence="2" key="1">
    <citation type="submission" date="2023-04" db="EMBL/GenBank/DDBJ databases">
        <title>Black Yeasts Isolated from many extreme environments.</title>
        <authorList>
            <person name="Coleine C."/>
            <person name="Stajich J.E."/>
            <person name="Selbmann L."/>
        </authorList>
    </citation>
    <scope>NUCLEOTIDE SEQUENCE</scope>
    <source>
        <strain evidence="2">CCFEE 5312</strain>
    </source>
</reference>
<organism evidence="2 3">
    <name type="scientific">Extremus antarcticus</name>
    <dbReference type="NCBI Taxonomy" id="702011"/>
    <lineage>
        <taxon>Eukaryota</taxon>
        <taxon>Fungi</taxon>
        <taxon>Dikarya</taxon>
        <taxon>Ascomycota</taxon>
        <taxon>Pezizomycotina</taxon>
        <taxon>Dothideomycetes</taxon>
        <taxon>Dothideomycetidae</taxon>
        <taxon>Mycosphaerellales</taxon>
        <taxon>Extremaceae</taxon>
        <taxon>Extremus</taxon>
    </lineage>
</organism>
<dbReference type="Pfam" id="PF01979">
    <property type="entry name" value="Amidohydro_1"/>
    <property type="match status" value="1"/>
</dbReference>
<name>A0AAJ0GA05_9PEZI</name>
<protein>
    <recommendedName>
        <fullName evidence="1">Amidohydrolase-related domain-containing protein</fullName>
    </recommendedName>
</protein>
<dbReference type="GO" id="GO:0016810">
    <property type="term" value="F:hydrolase activity, acting on carbon-nitrogen (but not peptide) bonds"/>
    <property type="evidence" value="ECO:0007669"/>
    <property type="project" value="InterPro"/>
</dbReference>
<evidence type="ECO:0000259" key="1">
    <source>
        <dbReference type="Pfam" id="PF01979"/>
    </source>
</evidence>
<dbReference type="Gene3D" id="3.30.110.90">
    <property type="entry name" value="Amidohydrolase"/>
    <property type="match status" value="1"/>
</dbReference>
<dbReference type="AlphaFoldDB" id="A0AAJ0GA05"/>
<accession>A0AAJ0GA05</accession>
<dbReference type="InterPro" id="IPR032466">
    <property type="entry name" value="Metal_Hydrolase"/>
</dbReference>
<sequence length="413" mass="44588">MSAFVIQNVRLFDGFRVHDGPCSVQVSEGKIERIESSSSLGTANRLSVIDGSGCTLLPSLIDAHVHVFRGVDEVKRALAAGVTTLFDMHNTPSNATYMKDLSRQSNELPEVFSAFHAATVDGGWPRAIVRHTTDDPTILASLADYPKLDTPRSAFEFVAKNKSMGADFIKLMQESAECLTFQELPAPSKELQKAVIDAAKEHDLLTFAHATNLRETLLVLDAGVSAMAHQFFDQAHTEEVIASYKKTNAFVVPTLTAISSMMGLGTAKTWAGSAQADKLLTDSSRHLLCDCMRISSEGCSVQYAYRCVKALKANGIDIICGTDSGPTIHGTALGAAVHLEMALYVEHCAFTPVEALQSATSLSAKRLRLADRGVIASGKRADLLLVRGNPTEDIKDSTNVEKVWKAGHLCNVH</sequence>
<gene>
    <name evidence="2" type="ORF">LTR09_011756</name>
</gene>
<comment type="caution">
    <text evidence="2">The sequence shown here is derived from an EMBL/GenBank/DDBJ whole genome shotgun (WGS) entry which is preliminary data.</text>
</comment>
<dbReference type="SUPFAM" id="SSF51338">
    <property type="entry name" value="Composite domain of metallo-dependent hydrolases"/>
    <property type="match status" value="1"/>
</dbReference>
<dbReference type="InterPro" id="IPR006680">
    <property type="entry name" value="Amidohydro-rel"/>
</dbReference>
<dbReference type="PANTHER" id="PTHR43135">
    <property type="entry name" value="ALPHA-D-RIBOSE 1-METHYLPHOSPHONATE 5-TRIPHOSPHATE DIPHOSPHATASE"/>
    <property type="match status" value="1"/>
</dbReference>
<dbReference type="Gene3D" id="1.20.58.520">
    <property type="entry name" value="Amidohydrolase"/>
    <property type="match status" value="1"/>
</dbReference>
<dbReference type="Gene3D" id="2.30.40.10">
    <property type="entry name" value="Urease, subunit C, domain 1"/>
    <property type="match status" value="1"/>
</dbReference>
<dbReference type="InterPro" id="IPR011059">
    <property type="entry name" value="Metal-dep_hydrolase_composite"/>
</dbReference>
<evidence type="ECO:0000313" key="3">
    <source>
        <dbReference type="Proteomes" id="UP001271007"/>
    </source>
</evidence>
<dbReference type="EMBL" id="JAWDJX010000080">
    <property type="protein sequence ID" value="KAK3046775.1"/>
    <property type="molecule type" value="Genomic_DNA"/>
</dbReference>
<dbReference type="PANTHER" id="PTHR43135:SF3">
    <property type="entry name" value="ALPHA-D-RIBOSE 1-METHYLPHOSPHONATE 5-TRIPHOSPHATE DIPHOSPHATASE"/>
    <property type="match status" value="1"/>
</dbReference>
<feature type="domain" description="Amidohydrolase-related" evidence="1">
    <location>
        <begin position="55"/>
        <end position="409"/>
    </location>
</feature>